<comment type="caution">
    <text evidence="2">The sequence shown here is derived from an EMBL/GenBank/DDBJ whole genome shotgun (WGS) entry which is preliminary data.</text>
</comment>
<reference evidence="2 3" key="1">
    <citation type="submission" date="2021-01" db="EMBL/GenBank/DDBJ databases">
        <title>Whole genome shotgun sequence of Microbispora amethystogenes NBRC 101907.</title>
        <authorList>
            <person name="Komaki H."/>
            <person name="Tamura T."/>
        </authorList>
    </citation>
    <scope>NUCLEOTIDE SEQUENCE [LARGE SCALE GENOMIC DNA]</scope>
    <source>
        <strain evidence="2 3">NBRC 101907</strain>
    </source>
</reference>
<gene>
    <name evidence="2" type="ORF">Mam01_24160</name>
</gene>
<evidence type="ECO:0000313" key="3">
    <source>
        <dbReference type="Proteomes" id="UP000651728"/>
    </source>
</evidence>
<feature type="signal peptide" evidence="1">
    <location>
        <begin position="1"/>
        <end position="28"/>
    </location>
</feature>
<proteinExistence type="predicted"/>
<accession>A0ABQ4FBQ7</accession>
<keyword evidence="3" id="KW-1185">Reference proteome</keyword>
<protein>
    <recommendedName>
        <fullName evidence="4">Lipoprotein</fullName>
    </recommendedName>
</protein>
<evidence type="ECO:0000256" key="1">
    <source>
        <dbReference type="SAM" id="SignalP"/>
    </source>
</evidence>
<dbReference type="EMBL" id="BOOB01000016">
    <property type="protein sequence ID" value="GIH32252.1"/>
    <property type="molecule type" value="Genomic_DNA"/>
</dbReference>
<keyword evidence="1" id="KW-0732">Signal</keyword>
<name>A0ABQ4FBQ7_9ACTN</name>
<feature type="chain" id="PRO_5045866636" description="Lipoprotein" evidence="1">
    <location>
        <begin position="29"/>
        <end position="153"/>
    </location>
</feature>
<evidence type="ECO:0000313" key="2">
    <source>
        <dbReference type="EMBL" id="GIH32252.1"/>
    </source>
</evidence>
<evidence type="ECO:0008006" key="4">
    <source>
        <dbReference type="Google" id="ProtNLM"/>
    </source>
</evidence>
<dbReference type="Proteomes" id="UP000651728">
    <property type="component" value="Unassembled WGS sequence"/>
</dbReference>
<organism evidence="2 3">
    <name type="scientific">Microbispora amethystogenes</name>
    <dbReference type="NCBI Taxonomy" id="1427754"/>
    <lineage>
        <taxon>Bacteria</taxon>
        <taxon>Bacillati</taxon>
        <taxon>Actinomycetota</taxon>
        <taxon>Actinomycetes</taxon>
        <taxon>Streptosporangiales</taxon>
        <taxon>Streptosporangiaceae</taxon>
        <taxon>Microbispora</taxon>
    </lineage>
</organism>
<sequence length="153" mass="15836">MPGAPLSARICPIAGALLLTLLAPVACSSEETPTAAEAGQTLRTHILQLLKERNAQDVTITDPGGKDIPCGDGRAKQTFAATGEDLPTRGSDALTDALLGALKRVAPYGLVTSGRPGEPMRVRNSASHTSLTLASSESGQYVVRGETECLTSH</sequence>